<accession>A0A8T0HFT5</accession>
<dbReference type="EMBL" id="CM026428">
    <property type="protein sequence ID" value="KAG0567872.1"/>
    <property type="molecule type" value="Genomic_DNA"/>
</dbReference>
<reference evidence="1" key="1">
    <citation type="submission" date="2020-06" db="EMBL/GenBank/DDBJ databases">
        <title>WGS assembly of Ceratodon purpureus strain R40.</title>
        <authorList>
            <person name="Carey S.B."/>
            <person name="Jenkins J."/>
            <person name="Shu S."/>
            <person name="Lovell J.T."/>
            <person name="Sreedasyam A."/>
            <person name="Maumus F."/>
            <person name="Tiley G.P."/>
            <person name="Fernandez-Pozo N."/>
            <person name="Barry K."/>
            <person name="Chen C."/>
            <person name="Wang M."/>
            <person name="Lipzen A."/>
            <person name="Daum C."/>
            <person name="Saski C.A."/>
            <person name="Payton A.C."/>
            <person name="Mcbreen J.C."/>
            <person name="Conrad R.E."/>
            <person name="Kollar L.M."/>
            <person name="Olsson S."/>
            <person name="Huttunen S."/>
            <person name="Landis J.B."/>
            <person name="Wickett N.J."/>
            <person name="Johnson M.G."/>
            <person name="Rensing S.A."/>
            <person name="Grimwood J."/>
            <person name="Schmutz J."/>
            <person name="Mcdaniel S.F."/>
        </authorList>
    </citation>
    <scope>NUCLEOTIDE SEQUENCE</scope>
    <source>
        <strain evidence="1">R40</strain>
    </source>
</reference>
<evidence type="ECO:0000313" key="1">
    <source>
        <dbReference type="EMBL" id="KAG0567872.1"/>
    </source>
</evidence>
<keyword evidence="2" id="KW-1185">Reference proteome</keyword>
<dbReference type="Proteomes" id="UP000822688">
    <property type="component" value="Chromosome 7"/>
</dbReference>
<name>A0A8T0HFT5_CERPU</name>
<proteinExistence type="predicted"/>
<organism evidence="1 2">
    <name type="scientific">Ceratodon purpureus</name>
    <name type="common">Fire moss</name>
    <name type="synonym">Dicranum purpureum</name>
    <dbReference type="NCBI Taxonomy" id="3225"/>
    <lineage>
        <taxon>Eukaryota</taxon>
        <taxon>Viridiplantae</taxon>
        <taxon>Streptophyta</taxon>
        <taxon>Embryophyta</taxon>
        <taxon>Bryophyta</taxon>
        <taxon>Bryophytina</taxon>
        <taxon>Bryopsida</taxon>
        <taxon>Dicranidae</taxon>
        <taxon>Pseudoditrichales</taxon>
        <taxon>Ditrichaceae</taxon>
        <taxon>Ceratodon</taxon>
    </lineage>
</organism>
<sequence>MDLVTKLCVACSVRGSLRLSLDDSHHVSSLGFGDTGITVERIRNCHALPEALESDGKLIIRTSHKALVLRDFEDSFGW</sequence>
<comment type="caution">
    <text evidence="1">The sequence shown here is derived from an EMBL/GenBank/DDBJ whole genome shotgun (WGS) entry which is preliminary data.</text>
</comment>
<dbReference type="AlphaFoldDB" id="A0A8T0HFT5"/>
<gene>
    <name evidence="1" type="ORF">KC19_7G168400</name>
</gene>
<protein>
    <submittedName>
        <fullName evidence="1">Uncharacterized protein</fullName>
    </submittedName>
</protein>
<evidence type="ECO:0000313" key="2">
    <source>
        <dbReference type="Proteomes" id="UP000822688"/>
    </source>
</evidence>